<proteinExistence type="inferred from homology"/>
<evidence type="ECO:0000256" key="17">
    <source>
        <dbReference type="SAM" id="MobiDB-lite"/>
    </source>
</evidence>
<dbReference type="PIRSF" id="PIRSF000641">
    <property type="entry name" value="SRK"/>
    <property type="match status" value="1"/>
</dbReference>
<keyword evidence="12" id="KW-1015">Disulfide bond</keyword>
<dbReference type="PROSITE" id="PS50948">
    <property type="entry name" value="PAN"/>
    <property type="match status" value="1"/>
</dbReference>
<keyword evidence="10 18" id="KW-1133">Transmembrane helix</keyword>
<dbReference type="GO" id="GO:0005524">
    <property type="term" value="F:ATP binding"/>
    <property type="evidence" value="ECO:0007669"/>
    <property type="project" value="UniProtKB-KW"/>
</dbReference>
<dbReference type="SUPFAM" id="SSF56112">
    <property type="entry name" value="Protein kinase-like (PK-like)"/>
    <property type="match status" value="1"/>
</dbReference>
<dbReference type="Pfam" id="PF01453">
    <property type="entry name" value="B_lectin"/>
    <property type="match status" value="1"/>
</dbReference>
<dbReference type="PROSITE" id="PS50927">
    <property type="entry name" value="BULB_LECTIN"/>
    <property type="match status" value="1"/>
</dbReference>
<keyword evidence="8 16" id="KW-0418">Kinase</keyword>
<dbReference type="AlphaFoldDB" id="A0AAN7IDA8"/>
<dbReference type="InterPro" id="IPR024171">
    <property type="entry name" value="SRK-like_kinase"/>
</dbReference>
<dbReference type="SMART" id="SM00220">
    <property type="entry name" value="S_TKc"/>
    <property type="match status" value="1"/>
</dbReference>
<dbReference type="InterPro" id="IPR011009">
    <property type="entry name" value="Kinase-like_dom_sf"/>
</dbReference>
<evidence type="ECO:0000259" key="20">
    <source>
        <dbReference type="PROSITE" id="PS50011"/>
    </source>
</evidence>
<keyword evidence="6 19" id="KW-0732">Signal</keyword>
<comment type="catalytic activity">
    <reaction evidence="15 16">
        <text>L-seryl-[protein] + ATP = O-phospho-L-seryl-[protein] + ADP + H(+)</text>
        <dbReference type="Rhea" id="RHEA:17989"/>
        <dbReference type="Rhea" id="RHEA-COMP:9863"/>
        <dbReference type="Rhea" id="RHEA-COMP:11604"/>
        <dbReference type="ChEBI" id="CHEBI:15378"/>
        <dbReference type="ChEBI" id="CHEBI:29999"/>
        <dbReference type="ChEBI" id="CHEBI:30616"/>
        <dbReference type="ChEBI" id="CHEBI:83421"/>
        <dbReference type="ChEBI" id="CHEBI:456216"/>
        <dbReference type="EC" id="2.7.11.1"/>
    </reaction>
</comment>
<keyword evidence="5 18" id="KW-0812">Transmembrane</keyword>
<feature type="region of interest" description="Disordered" evidence="17">
    <location>
        <begin position="792"/>
        <end position="814"/>
    </location>
</feature>
<evidence type="ECO:0000256" key="16">
    <source>
        <dbReference type="PIRNR" id="PIRNR000641"/>
    </source>
</evidence>
<dbReference type="GO" id="GO:0005886">
    <property type="term" value="C:plasma membrane"/>
    <property type="evidence" value="ECO:0007669"/>
    <property type="project" value="UniProtKB-SubCell"/>
</dbReference>
<dbReference type="Pfam" id="PF08276">
    <property type="entry name" value="PAN_2"/>
    <property type="match status" value="1"/>
</dbReference>
<comment type="similarity">
    <text evidence="16">Belongs to the protein kinase superfamily. Ser/Thr protein kinase family.</text>
</comment>
<evidence type="ECO:0000259" key="22">
    <source>
        <dbReference type="PROSITE" id="PS50948"/>
    </source>
</evidence>
<evidence type="ECO:0000256" key="11">
    <source>
        <dbReference type="ARBA" id="ARBA00023136"/>
    </source>
</evidence>
<evidence type="ECO:0000256" key="5">
    <source>
        <dbReference type="ARBA" id="ARBA00022692"/>
    </source>
</evidence>
<dbReference type="CDD" id="cd01098">
    <property type="entry name" value="PAN_AP_plant"/>
    <property type="match status" value="1"/>
</dbReference>
<evidence type="ECO:0000256" key="18">
    <source>
        <dbReference type="SAM" id="Phobius"/>
    </source>
</evidence>
<dbReference type="FunFam" id="2.90.10.10:FF:000001">
    <property type="entry name" value="G-type lectin S-receptor-like serine/threonine-protein kinase"/>
    <property type="match status" value="1"/>
</dbReference>
<comment type="caution">
    <text evidence="23">The sequence shown here is derived from an EMBL/GenBank/DDBJ whole genome shotgun (WGS) entry which is preliminary data.</text>
</comment>
<organism evidence="23 24">
    <name type="scientific">Quercus rubra</name>
    <name type="common">Northern red oak</name>
    <name type="synonym">Quercus borealis</name>
    <dbReference type="NCBI Taxonomy" id="3512"/>
    <lineage>
        <taxon>Eukaryota</taxon>
        <taxon>Viridiplantae</taxon>
        <taxon>Streptophyta</taxon>
        <taxon>Embryophyta</taxon>
        <taxon>Tracheophyta</taxon>
        <taxon>Spermatophyta</taxon>
        <taxon>Magnoliopsida</taxon>
        <taxon>eudicotyledons</taxon>
        <taxon>Gunneridae</taxon>
        <taxon>Pentapetalae</taxon>
        <taxon>rosids</taxon>
        <taxon>fabids</taxon>
        <taxon>Fagales</taxon>
        <taxon>Fagaceae</taxon>
        <taxon>Quercus</taxon>
    </lineage>
</organism>
<keyword evidence="3 16" id="KW-0723">Serine/threonine-protein kinase</keyword>
<reference evidence="23 24" key="1">
    <citation type="journal article" date="2023" name="G3 (Bethesda)">
        <title>A haplotype-resolved chromosome-scale genome for Quercus rubra L. provides insights into the genetics of adaptive traits for red oak species.</title>
        <authorList>
            <person name="Kapoor B."/>
            <person name="Jenkins J."/>
            <person name="Schmutz J."/>
            <person name="Zhebentyayeva T."/>
            <person name="Kuelheim C."/>
            <person name="Coggeshall M."/>
            <person name="Heim C."/>
            <person name="Lasky J.R."/>
            <person name="Leites L."/>
            <person name="Islam-Faridi N."/>
            <person name="Romero-Severson J."/>
            <person name="DeLeo V.L."/>
            <person name="Lucas S.M."/>
            <person name="Lazic D."/>
            <person name="Gailing O."/>
            <person name="Carlson J."/>
            <person name="Staton M."/>
        </authorList>
    </citation>
    <scope>NUCLEOTIDE SEQUENCE [LARGE SCALE GENOMIC DNA]</scope>
    <source>
        <strain evidence="23">Pseudo-F2</strain>
    </source>
</reference>
<dbReference type="GO" id="GO:0004674">
    <property type="term" value="F:protein serine/threonine kinase activity"/>
    <property type="evidence" value="ECO:0007669"/>
    <property type="project" value="UniProtKB-KW"/>
</dbReference>
<dbReference type="Pfam" id="PF11883">
    <property type="entry name" value="DUF3403"/>
    <property type="match status" value="1"/>
</dbReference>
<sequence>METLALPSFFYCLVAFSSTLLQFCIAAETISPGQSISGIQTLVSSDQVFELGFFSSGNNKSWYLGIWYKKTPDVLVWIANQNSPVTDPSGVFTISNNGRLVLLNQSNHTIWYSNPSRPAQIPVAQLLSSGNLVLIDNVTSNSEGYLWKSYDYPINTWLPGMMIGKDMSNGLNRFLTSCKVSDIASPGDSTYKFDYKGLPQIFIKRGTMKKFRTGPWNGVRFSGLPMPINQFFIPILASQNDMVGFKYEPKNKLVSTRITLSEPGILQRFVLMEGSTEWTTMDAVPTDMCDNYGQCGANSVCRSYKESTCECLEGFNPKSSEEWKLLNSSSGCVRRTPLECQRKDGFMKLEWVKLPDLLEFWLNKSMSTKECEAECLKNCSCTAYANSDINGGGNGCLIWFGNLIDIRGYNQENPGQDLYIRLAASELRSIRESNVKESPVVVLTVSVICGMLTLGFVFWCITWKITSRRLGLLRKKEDVEVPLFDFTTVATATNKFSQENVIGAGGFGPVYKGHLSNGQNIAVKRLSKDSRQGLKEFKNEVVLIAKLQHRNLVRLLGYCVQGDEKMLIYEYMPNKSLNYFIFEQNGSALLTWPKRLDIVLGIVRGLLYLHQDSRLQVIHRDLKASNILLDINLKPKISDFGLARTFGGDEYEMKTERVVGTHGYISPEYAVDGTFSVKSDVFSLGVLMLEIVSGMKNRNFFHADHHHNLLGHAWLLWKEGRALELLYTCLEDSHLRSQVLRCIHVGLLCVQKFAEDRPIMSCVLSMLTNEEAILPQPKQPGFFIERSSGNAGALSRNEESNTENAVTITLPEAR</sequence>
<dbReference type="Pfam" id="PF00954">
    <property type="entry name" value="S_locus_glycop"/>
    <property type="match status" value="1"/>
</dbReference>
<dbReference type="Gene3D" id="1.10.510.10">
    <property type="entry name" value="Transferase(Phosphotransferase) domain 1"/>
    <property type="match status" value="1"/>
</dbReference>
<feature type="domain" description="Bulb-type lectin" evidence="21">
    <location>
        <begin position="27"/>
        <end position="147"/>
    </location>
</feature>
<dbReference type="EMBL" id="JAXUIC010000008">
    <property type="protein sequence ID" value="KAK4576439.1"/>
    <property type="molecule type" value="Genomic_DNA"/>
</dbReference>
<dbReference type="PROSITE" id="PS50011">
    <property type="entry name" value="PROTEIN_KINASE_DOM"/>
    <property type="match status" value="1"/>
</dbReference>
<dbReference type="InterPro" id="IPR001480">
    <property type="entry name" value="Bulb-type_lectin_dom"/>
</dbReference>
<evidence type="ECO:0000256" key="12">
    <source>
        <dbReference type="ARBA" id="ARBA00023157"/>
    </source>
</evidence>
<dbReference type="Gene3D" id="2.90.10.10">
    <property type="entry name" value="Bulb-type lectin domain"/>
    <property type="match status" value="1"/>
</dbReference>
<dbReference type="PANTHER" id="PTHR27002:SF214">
    <property type="entry name" value="RECEPTOR-LIKE SERINE_THREONINE-PROTEIN KINASE"/>
    <property type="match status" value="1"/>
</dbReference>
<dbReference type="CDD" id="cd00028">
    <property type="entry name" value="B_lectin"/>
    <property type="match status" value="1"/>
</dbReference>
<evidence type="ECO:0000256" key="8">
    <source>
        <dbReference type="ARBA" id="ARBA00022777"/>
    </source>
</evidence>
<keyword evidence="24" id="KW-1185">Reference proteome</keyword>
<dbReference type="InterPro" id="IPR036426">
    <property type="entry name" value="Bulb-type_lectin_dom_sf"/>
</dbReference>
<keyword evidence="9 16" id="KW-0067">ATP-binding</keyword>
<dbReference type="GO" id="GO:0048544">
    <property type="term" value="P:recognition of pollen"/>
    <property type="evidence" value="ECO:0007669"/>
    <property type="project" value="InterPro"/>
</dbReference>
<dbReference type="SMART" id="SM00473">
    <property type="entry name" value="PAN_AP"/>
    <property type="match status" value="1"/>
</dbReference>
<dbReference type="InterPro" id="IPR000719">
    <property type="entry name" value="Prot_kinase_dom"/>
</dbReference>
<evidence type="ECO:0000256" key="19">
    <source>
        <dbReference type="SAM" id="SignalP"/>
    </source>
</evidence>
<dbReference type="CDD" id="cd14066">
    <property type="entry name" value="STKc_IRAK"/>
    <property type="match status" value="1"/>
</dbReference>
<dbReference type="InterPro" id="IPR008271">
    <property type="entry name" value="Ser/Thr_kinase_AS"/>
</dbReference>
<feature type="domain" description="Apple" evidence="22">
    <location>
        <begin position="340"/>
        <end position="423"/>
    </location>
</feature>
<evidence type="ECO:0000313" key="24">
    <source>
        <dbReference type="Proteomes" id="UP001324115"/>
    </source>
</evidence>
<dbReference type="SMART" id="SM00108">
    <property type="entry name" value="B_lectin"/>
    <property type="match status" value="1"/>
</dbReference>
<accession>A0AAN7IDA8</accession>
<gene>
    <name evidence="23" type="ORF">RGQ29_027127</name>
</gene>
<evidence type="ECO:0000256" key="3">
    <source>
        <dbReference type="ARBA" id="ARBA00022527"/>
    </source>
</evidence>
<dbReference type="InterPro" id="IPR001245">
    <property type="entry name" value="Ser-Thr/Tyr_kinase_cat_dom"/>
</dbReference>
<keyword evidence="2" id="KW-1003">Cell membrane</keyword>
<dbReference type="SUPFAM" id="SSF51110">
    <property type="entry name" value="alpha-D-mannose-specific plant lectins"/>
    <property type="match status" value="1"/>
</dbReference>
<name>A0AAN7IDA8_QUERU</name>
<evidence type="ECO:0000256" key="2">
    <source>
        <dbReference type="ARBA" id="ARBA00022475"/>
    </source>
</evidence>
<dbReference type="Pfam" id="PF07714">
    <property type="entry name" value="PK_Tyr_Ser-Thr"/>
    <property type="match status" value="1"/>
</dbReference>
<evidence type="ECO:0000256" key="9">
    <source>
        <dbReference type="ARBA" id="ARBA00022840"/>
    </source>
</evidence>
<evidence type="ECO:0000256" key="10">
    <source>
        <dbReference type="ARBA" id="ARBA00022989"/>
    </source>
</evidence>
<protein>
    <recommendedName>
        <fullName evidence="16">Receptor-like serine/threonine-protein kinase</fullName>
        <ecNumber evidence="16">2.7.11.1</ecNumber>
    </recommendedName>
</protein>
<dbReference type="FunFam" id="3.30.200.20:FF:000195">
    <property type="entry name" value="G-type lectin S-receptor-like serine/threonine-protein kinase"/>
    <property type="match status" value="1"/>
</dbReference>
<keyword evidence="7 16" id="KW-0547">Nucleotide-binding</keyword>
<dbReference type="PANTHER" id="PTHR27002">
    <property type="entry name" value="RECEPTOR-LIKE SERINE/THREONINE-PROTEIN KINASE SD1-8"/>
    <property type="match status" value="1"/>
</dbReference>
<evidence type="ECO:0000256" key="7">
    <source>
        <dbReference type="ARBA" id="ARBA00022741"/>
    </source>
</evidence>
<evidence type="ECO:0000256" key="13">
    <source>
        <dbReference type="ARBA" id="ARBA00023180"/>
    </source>
</evidence>
<feature type="domain" description="Protein kinase" evidence="20">
    <location>
        <begin position="496"/>
        <end position="747"/>
    </location>
</feature>
<dbReference type="InterPro" id="IPR021820">
    <property type="entry name" value="S-locus_recpt_kinase_C"/>
</dbReference>
<dbReference type="Gene3D" id="3.30.200.20">
    <property type="entry name" value="Phosphorylase Kinase, domain 1"/>
    <property type="match status" value="1"/>
</dbReference>
<dbReference type="FunFam" id="1.10.510.10:FF:000060">
    <property type="entry name" value="G-type lectin S-receptor-like serine/threonine-protein kinase"/>
    <property type="match status" value="1"/>
</dbReference>
<keyword evidence="4 16" id="KW-0808">Transferase</keyword>
<evidence type="ECO:0000256" key="6">
    <source>
        <dbReference type="ARBA" id="ARBA00022729"/>
    </source>
</evidence>
<evidence type="ECO:0000256" key="15">
    <source>
        <dbReference type="ARBA" id="ARBA00048679"/>
    </source>
</evidence>
<evidence type="ECO:0000256" key="1">
    <source>
        <dbReference type="ARBA" id="ARBA00004251"/>
    </source>
</evidence>
<feature type="signal peptide" evidence="19">
    <location>
        <begin position="1"/>
        <end position="26"/>
    </location>
</feature>
<keyword evidence="11 18" id="KW-0472">Membrane</keyword>
<keyword evidence="13" id="KW-0325">Glycoprotein</keyword>
<dbReference type="EC" id="2.7.11.1" evidence="16"/>
<dbReference type="Proteomes" id="UP001324115">
    <property type="component" value="Unassembled WGS sequence"/>
</dbReference>
<evidence type="ECO:0000256" key="4">
    <source>
        <dbReference type="ARBA" id="ARBA00022679"/>
    </source>
</evidence>
<evidence type="ECO:0000313" key="23">
    <source>
        <dbReference type="EMBL" id="KAK4576439.1"/>
    </source>
</evidence>
<feature type="chain" id="PRO_5043004991" description="Receptor-like serine/threonine-protein kinase" evidence="19">
    <location>
        <begin position="27"/>
        <end position="814"/>
    </location>
</feature>
<comment type="catalytic activity">
    <reaction evidence="14 16">
        <text>L-threonyl-[protein] + ATP = O-phospho-L-threonyl-[protein] + ADP + H(+)</text>
        <dbReference type="Rhea" id="RHEA:46608"/>
        <dbReference type="Rhea" id="RHEA-COMP:11060"/>
        <dbReference type="Rhea" id="RHEA-COMP:11605"/>
        <dbReference type="ChEBI" id="CHEBI:15378"/>
        <dbReference type="ChEBI" id="CHEBI:30013"/>
        <dbReference type="ChEBI" id="CHEBI:30616"/>
        <dbReference type="ChEBI" id="CHEBI:61977"/>
        <dbReference type="ChEBI" id="CHEBI:456216"/>
        <dbReference type="EC" id="2.7.11.1"/>
    </reaction>
</comment>
<dbReference type="PROSITE" id="PS00108">
    <property type="entry name" value="PROTEIN_KINASE_ST"/>
    <property type="match status" value="1"/>
</dbReference>
<evidence type="ECO:0000256" key="14">
    <source>
        <dbReference type="ARBA" id="ARBA00047899"/>
    </source>
</evidence>
<dbReference type="InterPro" id="IPR000858">
    <property type="entry name" value="S_locus_glycoprot_dom"/>
</dbReference>
<feature type="transmembrane region" description="Helical" evidence="18">
    <location>
        <begin position="440"/>
        <end position="466"/>
    </location>
</feature>
<evidence type="ECO:0000259" key="21">
    <source>
        <dbReference type="PROSITE" id="PS50927"/>
    </source>
</evidence>
<comment type="subcellular location">
    <subcellularLocation>
        <location evidence="1">Cell membrane</location>
        <topology evidence="1">Single-pass type I membrane protein</topology>
    </subcellularLocation>
</comment>
<dbReference type="InterPro" id="IPR003609">
    <property type="entry name" value="Pan_app"/>
</dbReference>